<evidence type="ECO:0000259" key="1">
    <source>
        <dbReference type="PROSITE" id="PS50943"/>
    </source>
</evidence>
<dbReference type="EMBL" id="JBHSCW010000015">
    <property type="protein sequence ID" value="MFC4353397.1"/>
    <property type="molecule type" value="Genomic_DNA"/>
</dbReference>
<dbReference type="Gene3D" id="1.10.260.40">
    <property type="entry name" value="lambda repressor-like DNA-binding domains"/>
    <property type="match status" value="1"/>
</dbReference>
<dbReference type="CDD" id="cd00093">
    <property type="entry name" value="HTH_XRE"/>
    <property type="match status" value="1"/>
</dbReference>
<dbReference type="InterPro" id="IPR001387">
    <property type="entry name" value="Cro/C1-type_HTH"/>
</dbReference>
<dbReference type="Proteomes" id="UP001595799">
    <property type="component" value="Unassembled WGS sequence"/>
</dbReference>
<proteinExistence type="predicted"/>
<reference evidence="3" key="1">
    <citation type="journal article" date="2019" name="Int. J. Syst. Evol. Microbiol.">
        <title>The Global Catalogue of Microorganisms (GCM) 10K type strain sequencing project: providing services to taxonomists for standard genome sequencing and annotation.</title>
        <authorList>
            <consortium name="The Broad Institute Genomics Platform"/>
            <consortium name="The Broad Institute Genome Sequencing Center for Infectious Disease"/>
            <person name="Wu L."/>
            <person name="Ma J."/>
        </authorList>
    </citation>
    <scope>NUCLEOTIDE SEQUENCE [LARGE SCALE GENOMIC DNA]</scope>
    <source>
        <strain evidence="3">CECT 8472</strain>
    </source>
</reference>
<dbReference type="SUPFAM" id="SSF47413">
    <property type="entry name" value="lambda repressor-like DNA-binding domains"/>
    <property type="match status" value="1"/>
</dbReference>
<sequence>MNRTLIAVRANADYAGYHASQTKLEPLKTFALSLGRGDPEIIDHGTRLSLAHVEDGELILEGALRQLESGDTLIVRSLATFSENPHDAHRAVLALMARGVTVFVQLLGGSVAPHVDTIGHVLSMVQDAEERIAEIERDAEERIQQGWDAATEAAITKVNEMVKHGISGDMLVRPEPEPDQPTVGEYLKHMRKEAGINQRDLGERLGLHQSSIARMEATGRSEKLREALAIVDPEYQWDGEDESLYKRASEVLTRAENERNQALLEEAGEDVA</sequence>
<evidence type="ECO:0000313" key="3">
    <source>
        <dbReference type="Proteomes" id="UP001595799"/>
    </source>
</evidence>
<keyword evidence="3" id="KW-1185">Reference proteome</keyword>
<organism evidence="2 3">
    <name type="scientific">Fodinicurvata halophila</name>
    <dbReference type="NCBI Taxonomy" id="1419723"/>
    <lineage>
        <taxon>Bacteria</taxon>
        <taxon>Pseudomonadati</taxon>
        <taxon>Pseudomonadota</taxon>
        <taxon>Alphaproteobacteria</taxon>
        <taxon>Rhodospirillales</taxon>
        <taxon>Rhodovibrionaceae</taxon>
        <taxon>Fodinicurvata</taxon>
    </lineage>
</organism>
<accession>A0ABV8URL2</accession>
<dbReference type="RefSeq" id="WP_382423773.1">
    <property type="nucleotide sequence ID" value="NZ_JBHSCW010000015.1"/>
</dbReference>
<protein>
    <submittedName>
        <fullName evidence="2">Helix-turn-helix domain-containing protein</fullName>
    </submittedName>
</protein>
<comment type="caution">
    <text evidence="2">The sequence shown here is derived from an EMBL/GenBank/DDBJ whole genome shotgun (WGS) entry which is preliminary data.</text>
</comment>
<name>A0ABV8URL2_9PROT</name>
<gene>
    <name evidence="2" type="ORF">ACFOW6_17780</name>
</gene>
<dbReference type="PROSITE" id="PS50943">
    <property type="entry name" value="HTH_CROC1"/>
    <property type="match status" value="1"/>
</dbReference>
<evidence type="ECO:0000313" key="2">
    <source>
        <dbReference type="EMBL" id="MFC4353397.1"/>
    </source>
</evidence>
<dbReference type="InterPro" id="IPR010982">
    <property type="entry name" value="Lambda_DNA-bd_dom_sf"/>
</dbReference>
<dbReference type="Pfam" id="PF13560">
    <property type="entry name" value="HTH_31"/>
    <property type="match status" value="1"/>
</dbReference>
<feature type="domain" description="HTH cro/C1-type" evidence="1">
    <location>
        <begin position="187"/>
        <end position="216"/>
    </location>
</feature>